<evidence type="ECO:0000313" key="2">
    <source>
        <dbReference type="EMBL" id="AGH43749.1"/>
    </source>
</evidence>
<dbReference type="SUPFAM" id="SSF53756">
    <property type="entry name" value="UDP-Glycosyltransferase/glycogen phosphorylase"/>
    <property type="match status" value="1"/>
</dbReference>
<keyword evidence="2" id="KW-0808">Transferase</keyword>
<name>M4RNK2_9ALTE</name>
<reference evidence="2 3" key="1">
    <citation type="journal article" date="2013" name="Genome Announc.">
        <title>Complete Genome Sequence of Glaciecola psychrophila Strain 170T.</title>
        <authorList>
            <person name="Yin J."/>
            <person name="Chen J."/>
            <person name="Liu G."/>
            <person name="Yu Y."/>
            <person name="Song L."/>
            <person name="Wang X."/>
            <person name="Qu X."/>
        </authorList>
    </citation>
    <scope>NUCLEOTIDE SEQUENCE [LARGE SCALE GENOMIC DNA]</scope>
    <source>
        <strain evidence="2 3">170</strain>
    </source>
</reference>
<accession>M4RNK2</accession>
<dbReference type="Pfam" id="PF00534">
    <property type="entry name" value="Glycos_transf_1"/>
    <property type="match status" value="1"/>
</dbReference>
<dbReference type="AlphaFoldDB" id="M4RNK2"/>
<gene>
    <name evidence="2" type="ORF">C427_1640</name>
</gene>
<dbReference type="STRING" id="1129794.C427_1640"/>
<feature type="domain" description="Glycosyl transferase family 1" evidence="1">
    <location>
        <begin position="1"/>
        <end position="51"/>
    </location>
</feature>
<protein>
    <submittedName>
        <fullName evidence="2">Glycosyl transferase family protein</fullName>
    </submittedName>
</protein>
<dbReference type="PATRIC" id="fig|1129794.4.peg.1624"/>
<sequence>MVVPSKWAEPFGRVVIEAYSYGIPVITTNMGGLPEIIYPAHKDNLMFEPFDEHGFKFIIK</sequence>
<dbReference type="RefSeq" id="WP_015430599.1">
    <property type="nucleotide sequence ID" value="NC_020514.1"/>
</dbReference>
<evidence type="ECO:0000313" key="3">
    <source>
        <dbReference type="Proteomes" id="UP000011864"/>
    </source>
</evidence>
<proteinExistence type="predicted"/>
<dbReference type="EMBL" id="CP003837">
    <property type="protein sequence ID" value="AGH43749.1"/>
    <property type="molecule type" value="Genomic_DNA"/>
</dbReference>
<dbReference type="InterPro" id="IPR001296">
    <property type="entry name" value="Glyco_trans_1"/>
</dbReference>
<organism evidence="2 3">
    <name type="scientific">Paraglaciecola psychrophila 170</name>
    <dbReference type="NCBI Taxonomy" id="1129794"/>
    <lineage>
        <taxon>Bacteria</taxon>
        <taxon>Pseudomonadati</taxon>
        <taxon>Pseudomonadota</taxon>
        <taxon>Gammaproteobacteria</taxon>
        <taxon>Alteromonadales</taxon>
        <taxon>Alteromonadaceae</taxon>
        <taxon>Paraglaciecola</taxon>
    </lineage>
</organism>
<dbReference type="HOGENOM" id="CLU_2937470_0_0_6"/>
<dbReference type="GO" id="GO:0016757">
    <property type="term" value="F:glycosyltransferase activity"/>
    <property type="evidence" value="ECO:0007669"/>
    <property type="project" value="InterPro"/>
</dbReference>
<keyword evidence="3" id="KW-1185">Reference proteome</keyword>
<evidence type="ECO:0000259" key="1">
    <source>
        <dbReference type="Pfam" id="PF00534"/>
    </source>
</evidence>
<dbReference type="KEGG" id="gps:C427_1640"/>
<dbReference type="eggNOG" id="COG0438">
    <property type="taxonomic scope" value="Bacteria"/>
</dbReference>
<dbReference type="Gene3D" id="3.40.50.2000">
    <property type="entry name" value="Glycogen Phosphorylase B"/>
    <property type="match status" value="1"/>
</dbReference>
<dbReference type="Proteomes" id="UP000011864">
    <property type="component" value="Chromosome"/>
</dbReference>